<feature type="compositionally biased region" description="Basic and acidic residues" evidence="1">
    <location>
        <begin position="81"/>
        <end position="91"/>
    </location>
</feature>
<dbReference type="EMBL" id="VZQQ01000105">
    <property type="protein sequence ID" value="MBC8752457.1"/>
    <property type="molecule type" value="Genomic_DNA"/>
</dbReference>
<feature type="compositionally biased region" description="Basic and acidic residues" evidence="1">
    <location>
        <begin position="119"/>
        <end position="128"/>
    </location>
</feature>
<sequence length="155" mass="17082">MPLVKSFTQAQWDAAARRLDALPEKPAHEHRVNVCDAVKSMQPQISGAKRKGYTLEEIVQQLAQEGVDISTSTLRYAIQRATKESKSEPVGKKITTTTPTVASPRAKKPNQTRSWSADSAERESRQDGGKTVTTPGSMVIRDAFSFEITPDIENL</sequence>
<accession>A0ABR7Q1N5</accession>
<evidence type="ECO:0000256" key="1">
    <source>
        <dbReference type="SAM" id="MobiDB-lite"/>
    </source>
</evidence>
<evidence type="ECO:0000313" key="2">
    <source>
        <dbReference type="EMBL" id="MBC8752457.1"/>
    </source>
</evidence>
<evidence type="ECO:0000313" key="3">
    <source>
        <dbReference type="Proteomes" id="UP000736373"/>
    </source>
</evidence>
<name>A0ABR7Q1N5_9BURK</name>
<keyword evidence="3" id="KW-1185">Reference proteome</keyword>
<protein>
    <submittedName>
        <fullName evidence="2">Uncharacterized protein</fullName>
    </submittedName>
</protein>
<dbReference type="Proteomes" id="UP000736373">
    <property type="component" value="Unassembled WGS sequence"/>
</dbReference>
<dbReference type="RefSeq" id="WP_187639317.1">
    <property type="nucleotide sequence ID" value="NZ_VZQQ01000105.1"/>
</dbReference>
<gene>
    <name evidence="2" type="ORF">F6X42_40505</name>
</gene>
<reference evidence="2 3" key="1">
    <citation type="submission" date="2019-09" db="EMBL/GenBank/DDBJ databases">
        <title>Paraburkholderia podalyriae sp. nov., A South African Podalyria-associated rhizobium.</title>
        <authorList>
            <person name="Mavima L."/>
            <person name="Beukes C.W."/>
            <person name="Palmer M."/>
            <person name="De Meyer S.E."/>
            <person name="James E.K."/>
            <person name="Maluk M."/>
            <person name="Avontuur J.R."/>
            <person name="Chan W.Y."/>
            <person name="Venter S.N."/>
            <person name="Steenkamp E.T."/>
        </authorList>
    </citation>
    <scope>NUCLEOTIDE SEQUENCE [LARGE SCALE GENOMIC DNA]</scope>
    <source>
        <strain evidence="2 3">WC7.3b</strain>
    </source>
</reference>
<proteinExistence type="predicted"/>
<organism evidence="2 3">
    <name type="scientific">Paraburkholderia podalyriae</name>
    <dbReference type="NCBI Taxonomy" id="1938811"/>
    <lineage>
        <taxon>Bacteria</taxon>
        <taxon>Pseudomonadati</taxon>
        <taxon>Pseudomonadota</taxon>
        <taxon>Betaproteobacteria</taxon>
        <taxon>Burkholderiales</taxon>
        <taxon>Burkholderiaceae</taxon>
        <taxon>Paraburkholderia</taxon>
    </lineage>
</organism>
<comment type="caution">
    <text evidence="2">The sequence shown here is derived from an EMBL/GenBank/DDBJ whole genome shotgun (WGS) entry which is preliminary data.</text>
</comment>
<feature type="region of interest" description="Disordered" evidence="1">
    <location>
        <begin position="80"/>
        <end position="137"/>
    </location>
</feature>